<dbReference type="CDD" id="cd00761">
    <property type="entry name" value="Glyco_tranf_GTA_type"/>
    <property type="match status" value="1"/>
</dbReference>
<evidence type="ECO:0000313" key="1">
    <source>
        <dbReference type="EMBL" id="MFC1851216.1"/>
    </source>
</evidence>
<dbReference type="SUPFAM" id="SSF53448">
    <property type="entry name" value="Nucleotide-diphospho-sugar transferases"/>
    <property type="match status" value="1"/>
</dbReference>
<organism evidence="1 2">
    <name type="scientific">candidate division CSSED10-310 bacterium</name>
    <dbReference type="NCBI Taxonomy" id="2855610"/>
    <lineage>
        <taxon>Bacteria</taxon>
        <taxon>Bacteria division CSSED10-310</taxon>
    </lineage>
</organism>
<sequence length="370" mass="44375">MQQNYPKVTFGIIVLNGEPFVRYNLHAIYPFAHEIIVVEGAVPSAAHIASYDGHSNDGTLEVLHDFKKEEDYEDKLIIITAEDQGYPNGFWPGEKDEQSKVYATRANGDYLWQVDIDEFYQPQDMKAVLEMLENDPEIATISFKQIQFWGGFSYYVDGWYLWREGEQFHRLFRWDEGNTYETHRPPTVLNSDGIDLRNLKWLNAYEMERRNIYLYHYSFVFPRQVYDKCSYYANVDWTQRSAALWWAQEVFSKLLLPYRVHIVYDYPSWLERFKGKHPPQIIALQKDISRGRFQIKVRHVDDIEQLLSSYQYRLGRLLLKLWEKWNCYWSGKNYNPITNPIRYYISLFFRNPKLIISAFYRKLKNLIFVF</sequence>
<accession>A0ABV6YYE2</accession>
<dbReference type="EMBL" id="JBHPBY010000166">
    <property type="protein sequence ID" value="MFC1851216.1"/>
    <property type="molecule type" value="Genomic_DNA"/>
</dbReference>
<dbReference type="InterPro" id="IPR029044">
    <property type="entry name" value="Nucleotide-diphossugar_trans"/>
</dbReference>
<reference evidence="1 2" key="1">
    <citation type="submission" date="2024-09" db="EMBL/GenBank/DDBJ databases">
        <title>Laminarin stimulates single cell rates of sulfate reduction while oxygen inhibits transcriptomic activity in coastal marine sediment.</title>
        <authorList>
            <person name="Lindsay M."/>
            <person name="Orcutt B."/>
            <person name="Emerson D."/>
            <person name="Stepanauskas R."/>
            <person name="D'Angelo T."/>
        </authorList>
    </citation>
    <scope>NUCLEOTIDE SEQUENCE [LARGE SCALE GENOMIC DNA]</scope>
    <source>
        <strain evidence="1">SAG AM-311-K15</strain>
    </source>
</reference>
<evidence type="ECO:0000313" key="2">
    <source>
        <dbReference type="Proteomes" id="UP001594351"/>
    </source>
</evidence>
<protein>
    <submittedName>
        <fullName evidence="1">Glycosyltransferase family 2 protein</fullName>
    </submittedName>
</protein>
<dbReference type="Gene3D" id="3.90.550.10">
    <property type="entry name" value="Spore Coat Polysaccharide Biosynthesis Protein SpsA, Chain A"/>
    <property type="match status" value="1"/>
</dbReference>
<gene>
    <name evidence="1" type="ORF">ACFL27_13555</name>
</gene>
<comment type="caution">
    <text evidence="1">The sequence shown here is derived from an EMBL/GenBank/DDBJ whole genome shotgun (WGS) entry which is preliminary data.</text>
</comment>
<keyword evidence="2" id="KW-1185">Reference proteome</keyword>
<proteinExistence type="predicted"/>
<name>A0ABV6YYE2_UNCC1</name>
<dbReference type="Proteomes" id="UP001594351">
    <property type="component" value="Unassembled WGS sequence"/>
</dbReference>